<organism evidence="1 2">
    <name type="scientific">Paenibacillus endophyticus</name>
    <dbReference type="NCBI Taxonomy" id="1294268"/>
    <lineage>
        <taxon>Bacteria</taxon>
        <taxon>Bacillati</taxon>
        <taxon>Bacillota</taxon>
        <taxon>Bacilli</taxon>
        <taxon>Bacillales</taxon>
        <taxon>Paenibacillaceae</taxon>
        <taxon>Paenibacillus</taxon>
    </lineage>
</organism>
<sequence>MARSTRIEENVELDKAIFSAKEKLYHTAKMAI</sequence>
<accession>A0A7W5C9V4</accession>
<proteinExistence type="predicted"/>
<keyword evidence="2" id="KW-1185">Reference proteome</keyword>
<comment type="caution">
    <text evidence="1">The sequence shown here is derived from an EMBL/GenBank/DDBJ whole genome shotgun (WGS) entry which is preliminary data.</text>
</comment>
<evidence type="ECO:0000313" key="2">
    <source>
        <dbReference type="Proteomes" id="UP000518605"/>
    </source>
</evidence>
<dbReference type="EMBL" id="JACHXW010000012">
    <property type="protein sequence ID" value="MBB3153826.1"/>
    <property type="molecule type" value="Genomic_DNA"/>
</dbReference>
<name>A0A7W5C9V4_9BACL</name>
<dbReference type="Proteomes" id="UP000518605">
    <property type="component" value="Unassembled WGS sequence"/>
</dbReference>
<gene>
    <name evidence="1" type="ORF">FHS16_003901</name>
</gene>
<dbReference type="AlphaFoldDB" id="A0A7W5C9V4"/>
<protein>
    <submittedName>
        <fullName evidence="1">Uncharacterized protein</fullName>
    </submittedName>
</protein>
<evidence type="ECO:0000313" key="1">
    <source>
        <dbReference type="EMBL" id="MBB3153826.1"/>
    </source>
</evidence>
<reference evidence="1 2" key="1">
    <citation type="submission" date="2020-08" db="EMBL/GenBank/DDBJ databases">
        <title>Genomic Encyclopedia of Type Strains, Phase III (KMG-III): the genomes of soil and plant-associated and newly described type strains.</title>
        <authorList>
            <person name="Whitman W."/>
        </authorList>
    </citation>
    <scope>NUCLEOTIDE SEQUENCE [LARGE SCALE GENOMIC DNA]</scope>
    <source>
        <strain evidence="1 2">CECT 8234</strain>
    </source>
</reference>